<evidence type="ECO:0000313" key="3">
    <source>
        <dbReference type="EMBL" id="GGA73737.1"/>
    </source>
</evidence>
<evidence type="ECO:0000313" key="4">
    <source>
        <dbReference type="Proteomes" id="UP000613512"/>
    </source>
</evidence>
<dbReference type="RefSeq" id="WP_188384240.1">
    <property type="nucleotide sequence ID" value="NZ_BMEY01000007.1"/>
</dbReference>
<sequence>MPSIVGPIKINSIGGGVVNFGDSFYLSPKSSSKTSAGSGSLNTGDFINTNTGASITNPIDPDVNDQTQTANA</sequence>
<comment type="caution">
    <text evidence="3">The sequence shown here is derived from an EMBL/GenBank/DDBJ whole genome shotgun (WGS) entry which is preliminary data.</text>
</comment>
<dbReference type="AlphaFoldDB" id="A0A916RW49"/>
<organism evidence="3 4">
    <name type="scientific">Ornithinibacillus halotolerans</name>
    <dbReference type="NCBI Taxonomy" id="1274357"/>
    <lineage>
        <taxon>Bacteria</taxon>
        <taxon>Bacillati</taxon>
        <taxon>Bacillota</taxon>
        <taxon>Bacilli</taxon>
        <taxon>Bacillales</taxon>
        <taxon>Bacillaceae</taxon>
        <taxon>Ornithinibacillus</taxon>
    </lineage>
</organism>
<keyword evidence="4" id="KW-1185">Reference proteome</keyword>
<feature type="compositionally biased region" description="Polar residues" evidence="2">
    <location>
        <begin position="42"/>
        <end position="57"/>
    </location>
</feature>
<proteinExistence type="inferred from homology"/>
<reference evidence="3" key="2">
    <citation type="submission" date="2020-09" db="EMBL/GenBank/DDBJ databases">
        <authorList>
            <person name="Sun Q."/>
            <person name="Zhou Y."/>
        </authorList>
    </citation>
    <scope>NUCLEOTIDE SEQUENCE</scope>
    <source>
        <strain evidence="3">CGMCC 1.12408</strain>
    </source>
</reference>
<dbReference type="Pfam" id="PF10676">
    <property type="entry name" value="gerPA"/>
    <property type="match status" value="1"/>
</dbReference>
<evidence type="ECO:0000256" key="2">
    <source>
        <dbReference type="SAM" id="MobiDB-lite"/>
    </source>
</evidence>
<dbReference type="InterPro" id="IPR019618">
    <property type="entry name" value="Spore_germination_GerPA"/>
</dbReference>
<reference evidence="3" key="1">
    <citation type="journal article" date="2014" name="Int. J. Syst. Evol. Microbiol.">
        <title>Complete genome sequence of Corynebacterium casei LMG S-19264T (=DSM 44701T), isolated from a smear-ripened cheese.</title>
        <authorList>
            <consortium name="US DOE Joint Genome Institute (JGI-PGF)"/>
            <person name="Walter F."/>
            <person name="Albersmeier A."/>
            <person name="Kalinowski J."/>
            <person name="Ruckert C."/>
        </authorList>
    </citation>
    <scope>NUCLEOTIDE SEQUENCE</scope>
    <source>
        <strain evidence="3">CGMCC 1.12408</strain>
    </source>
</reference>
<feature type="region of interest" description="Disordered" evidence="2">
    <location>
        <begin position="28"/>
        <end position="72"/>
    </location>
</feature>
<dbReference type="PANTHER" id="PTHR37808:SF1">
    <property type="entry name" value="SPORE GERMINATION PROTEIN-LIKE PROTEIN YDZR"/>
    <property type="match status" value="1"/>
</dbReference>
<accession>A0A916RW49</accession>
<dbReference type="EMBL" id="BMEY01000007">
    <property type="protein sequence ID" value="GGA73737.1"/>
    <property type="molecule type" value="Genomic_DNA"/>
</dbReference>
<name>A0A916RW49_9BACI</name>
<feature type="compositionally biased region" description="Low complexity" evidence="2">
    <location>
        <begin position="28"/>
        <end position="41"/>
    </location>
</feature>
<protein>
    <submittedName>
        <fullName evidence="3">Spore germination protein GerPF</fullName>
    </submittedName>
</protein>
<comment type="similarity">
    <text evidence="1">Belongs to the GerPA/GerPF family.</text>
</comment>
<gene>
    <name evidence="3" type="primary">gerPF</name>
    <name evidence="3" type="ORF">GCM10008025_16790</name>
</gene>
<evidence type="ECO:0000256" key="1">
    <source>
        <dbReference type="ARBA" id="ARBA00008103"/>
    </source>
</evidence>
<dbReference type="PANTHER" id="PTHR37808">
    <property type="entry name" value="SPORE GERMINATION PROTEIN-LIKE PROTEIN YDZR-RELATED"/>
    <property type="match status" value="1"/>
</dbReference>
<dbReference type="Proteomes" id="UP000613512">
    <property type="component" value="Unassembled WGS sequence"/>
</dbReference>